<sequence length="345" mass="36928">MYIAALFAFLVSFLTTPLVIKLAHHFGALDIPKDNRRVHNKPMPLWGGVAIYVGFFLSMLIFSNIETQKLAGLFISATLILVTGMIDDVKDLGAKTKLVIQIICAGILVKAGFEINYFTNFFGESGYIHLGILSVPVSIIWIVGVTNTVNLIDGLDGLAAGISAIAAVTLGYIAFTNHRYDAAMITLILAGSSAGFLPHNFNPAKIFMGDTGALFLGLILSAISIEGALKGATALTVVVPILALGVPIFDTAFAILRRMINKRPIMEADKGHLHHRMLSTGLNQRKVVLSMYLISALMGAGAIALLKHDYINAVALLAIAAVVVFIPVNKSIEMEKKGRLNGNDG</sequence>
<evidence type="ECO:0000256" key="1">
    <source>
        <dbReference type="ARBA" id="ARBA00004651"/>
    </source>
</evidence>
<dbReference type="Pfam" id="PF00953">
    <property type="entry name" value="Glycos_transf_4"/>
    <property type="match status" value="1"/>
</dbReference>
<gene>
    <name evidence="8" type="ORF">KHM83_03915</name>
</gene>
<dbReference type="EMBL" id="JAHBCL010000005">
    <property type="protein sequence ID" value="MBS7525820.1"/>
    <property type="molecule type" value="Genomic_DNA"/>
</dbReference>
<keyword evidence="2" id="KW-1003">Cell membrane</keyword>
<feature type="transmembrane region" description="Helical" evidence="7">
    <location>
        <begin position="70"/>
        <end position="86"/>
    </location>
</feature>
<dbReference type="PROSITE" id="PS01348">
    <property type="entry name" value="MRAY_2"/>
    <property type="match status" value="1"/>
</dbReference>
<evidence type="ECO:0000313" key="8">
    <source>
        <dbReference type="EMBL" id="MBS7525820.1"/>
    </source>
</evidence>
<keyword evidence="5 7" id="KW-1133">Transmembrane helix</keyword>
<protein>
    <submittedName>
        <fullName evidence="8">Undecaprenyl/decaprenyl-phosphate alpha-N-acetylglucosaminyl 1-phosphate transferase</fullName>
    </submittedName>
</protein>
<comment type="caution">
    <text evidence="8">The sequence shown here is derived from an EMBL/GenBank/DDBJ whole genome shotgun (WGS) entry which is preliminary data.</text>
</comment>
<evidence type="ECO:0000256" key="4">
    <source>
        <dbReference type="ARBA" id="ARBA00022692"/>
    </source>
</evidence>
<dbReference type="CDD" id="cd06853">
    <property type="entry name" value="GT_WecA_like"/>
    <property type="match status" value="1"/>
</dbReference>
<dbReference type="GO" id="GO:0016740">
    <property type="term" value="F:transferase activity"/>
    <property type="evidence" value="ECO:0007669"/>
    <property type="project" value="UniProtKB-KW"/>
</dbReference>
<keyword evidence="9" id="KW-1185">Reference proteome</keyword>
<feature type="transmembrane region" description="Helical" evidence="7">
    <location>
        <begin position="310"/>
        <end position="329"/>
    </location>
</feature>
<feature type="transmembrane region" description="Helical" evidence="7">
    <location>
        <begin position="231"/>
        <end position="256"/>
    </location>
</feature>
<feature type="transmembrane region" description="Helical" evidence="7">
    <location>
        <begin position="98"/>
        <end position="118"/>
    </location>
</feature>
<evidence type="ECO:0000256" key="7">
    <source>
        <dbReference type="SAM" id="Phobius"/>
    </source>
</evidence>
<feature type="transmembrane region" description="Helical" evidence="7">
    <location>
        <begin position="206"/>
        <end position="225"/>
    </location>
</feature>
<dbReference type="Proteomes" id="UP000746471">
    <property type="component" value="Unassembled WGS sequence"/>
</dbReference>
<reference evidence="8 9" key="1">
    <citation type="submission" date="2021-05" db="EMBL/GenBank/DDBJ databases">
        <title>Fusibacter ferrireducens sp. nov., an anaerobic, sulfur- and Fe-reducing bacterium isolated from the mangrove sediment.</title>
        <authorList>
            <person name="Qiu D."/>
        </authorList>
    </citation>
    <scope>NUCLEOTIDE SEQUENCE [LARGE SCALE GENOMIC DNA]</scope>
    <source>
        <strain evidence="8 9">DSM 12116</strain>
    </source>
</reference>
<feature type="transmembrane region" description="Helical" evidence="7">
    <location>
        <begin position="45"/>
        <end position="63"/>
    </location>
</feature>
<evidence type="ECO:0000256" key="3">
    <source>
        <dbReference type="ARBA" id="ARBA00022679"/>
    </source>
</evidence>
<comment type="subcellular location">
    <subcellularLocation>
        <location evidence="1">Cell membrane</location>
        <topology evidence="1">Multi-pass membrane protein</topology>
    </subcellularLocation>
</comment>
<dbReference type="InterPro" id="IPR000715">
    <property type="entry name" value="Glycosyl_transferase_4"/>
</dbReference>
<evidence type="ECO:0000256" key="6">
    <source>
        <dbReference type="ARBA" id="ARBA00023136"/>
    </source>
</evidence>
<organism evidence="8 9">
    <name type="scientific">Fusibacter paucivorans</name>
    <dbReference type="NCBI Taxonomy" id="76009"/>
    <lineage>
        <taxon>Bacteria</taxon>
        <taxon>Bacillati</taxon>
        <taxon>Bacillota</taxon>
        <taxon>Clostridia</taxon>
        <taxon>Eubacteriales</taxon>
        <taxon>Eubacteriales Family XII. Incertae Sedis</taxon>
        <taxon>Fusibacter</taxon>
    </lineage>
</organism>
<keyword evidence="6 7" id="KW-0472">Membrane</keyword>
<keyword evidence="3 8" id="KW-0808">Transferase</keyword>
<keyword evidence="4 7" id="KW-0812">Transmembrane</keyword>
<feature type="transmembrane region" description="Helical" evidence="7">
    <location>
        <begin position="158"/>
        <end position="175"/>
    </location>
</feature>
<evidence type="ECO:0000313" key="9">
    <source>
        <dbReference type="Proteomes" id="UP000746471"/>
    </source>
</evidence>
<feature type="transmembrane region" description="Helical" evidence="7">
    <location>
        <begin position="130"/>
        <end position="152"/>
    </location>
</feature>
<dbReference type="PANTHER" id="PTHR22926">
    <property type="entry name" value="PHOSPHO-N-ACETYLMURAMOYL-PENTAPEPTIDE-TRANSFERASE"/>
    <property type="match status" value="1"/>
</dbReference>
<evidence type="ECO:0000256" key="5">
    <source>
        <dbReference type="ARBA" id="ARBA00022989"/>
    </source>
</evidence>
<dbReference type="InterPro" id="IPR018480">
    <property type="entry name" value="PNAcMuramoyl-5peptid_Trfase_CS"/>
</dbReference>
<dbReference type="RefSeq" id="WP_213235604.1">
    <property type="nucleotide sequence ID" value="NZ_JAHBCL010000005.1"/>
</dbReference>
<feature type="transmembrane region" description="Helical" evidence="7">
    <location>
        <begin position="287"/>
        <end position="304"/>
    </location>
</feature>
<dbReference type="PANTHER" id="PTHR22926:SF3">
    <property type="entry name" value="UNDECAPRENYL-PHOSPHATE ALPHA-N-ACETYLGLUCOSAMINYL 1-PHOSPHATE TRANSFERASE"/>
    <property type="match status" value="1"/>
</dbReference>
<evidence type="ECO:0000256" key="2">
    <source>
        <dbReference type="ARBA" id="ARBA00022475"/>
    </source>
</evidence>
<proteinExistence type="predicted"/>
<name>A0ABS5PKX1_9FIRM</name>
<accession>A0ABS5PKX1</accession>